<proteinExistence type="predicted"/>
<dbReference type="Proteomes" id="UP001495910">
    <property type="component" value="Unassembled WGS sequence"/>
</dbReference>
<dbReference type="PANTHER" id="PTHR43194:SF2">
    <property type="entry name" value="PEROXISOMAL MEMBRANE PROTEIN LPX1"/>
    <property type="match status" value="1"/>
</dbReference>
<dbReference type="Gene3D" id="1.20.1290.10">
    <property type="entry name" value="AhpD-like"/>
    <property type="match status" value="1"/>
</dbReference>
<dbReference type="GO" id="GO:0047570">
    <property type="term" value="F:3-oxoadipate enol-lactonase activity"/>
    <property type="evidence" value="ECO:0007669"/>
    <property type="project" value="UniProtKB-EC"/>
</dbReference>
<name>A0ABU9Q0G6_9BURK</name>
<dbReference type="EC" id="3.1.1.24" evidence="3"/>
<reference evidence="3 4" key="1">
    <citation type="submission" date="2024-02" db="EMBL/GenBank/DDBJ databases">
        <title>Draft genome sequence of Collimonas sp. strain H4R21, an effective mineral-weathering bacterial strain isolated from the beech rhizosphere.</title>
        <authorList>
            <person name="Morin E."/>
            <person name="Uroz S."/>
            <person name="Leveau J.H.J."/>
            <person name="Kumar R."/>
            <person name="Rey M.W."/>
            <person name="Pham J."/>
        </authorList>
    </citation>
    <scope>NUCLEOTIDE SEQUENCE [LARGE SCALE GENOMIC DNA]</scope>
    <source>
        <strain evidence="3 4">H4R21</strain>
    </source>
</reference>
<evidence type="ECO:0000259" key="2">
    <source>
        <dbReference type="Pfam" id="PF02627"/>
    </source>
</evidence>
<dbReference type="Pfam" id="PF00561">
    <property type="entry name" value="Abhydrolase_1"/>
    <property type="match status" value="1"/>
</dbReference>
<gene>
    <name evidence="3" type="primary">pcaD</name>
    <name evidence="3" type="ORF">V8G57_20375</name>
</gene>
<dbReference type="PRINTS" id="PR00111">
    <property type="entry name" value="ABHYDROLASE"/>
</dbReference>
<feature type="domain" description="AB hydrolase-1" evidence="1">
    <location>
        <begin position="180"/>
        <end position="401"/>
    </location>
</feature>
<dbReference type="Gene3D" id="3.40.50.1820">
    <property type="entry name" value="alpha/beta hydrolase"/>
    <property type="match status" value="1"/>
</dbReference>
<keyword evidence="4" id="KW-1185">Reference proteome</keyword>
<evidence type="ECO:0000259" key="1">
    <source>
        <dbReference type="Pfam" id="PF00561"/>
    </source>
</evidence>
<comment type="caution">
    <text evidence="3">The sequence shown here is derived from an EMBL/GenBank/DDBJ whole genome shotgun (WGS) entry which is preliminary data.</text>
</comment>
<dbReference type="PANTHER" id="PTHR43194">
    <property type="entry name" value="HYDROLASE ALPHA/BETA FOLD FAMILY"/>
    <property type="match status" value="1"/>
</dbReference>
<dbReference type="Pfam" id="PF02627">
    <property type="entry name" value="CMD"/>
    <property type="match status" value="1"/>
</dbReference>
<dbReference type="NCBIfam" id="TIGR02427">
    <property type="entry name" value="protocat_pcaD"/>
    <property type="match status" value="1"/>
</dbReference>
<dbReference type="SUPFAM" id="SSF53474">
    <property type="entry name" value="alpha/beta-Hydrolases"/>
    <property type="match status" value="1"/>
</dbReference>
<accession>A0ABU9Q0G6</accession>
<dbReference type="EMBL" id="JBANDC010000017">
    <property type="protein sequence ID" value="MEM4989755.1"/>
    <property type="molecule type" value="Genomic_DNA"/>
</dbReference>
<dbReference type="InterPro" id="IPR003779">
    <property type="entry name" value="CMD-like"/>
</dbReference>
<dbReference type="RefSeq" id="WP_342830924.1">
    <property type="nucleotide sequence ID" value="NZ_JBANDC010000017.1"/>
</dbReference>
<protein>
    <submittedName>
        <fullName evidence="3">3-oxoadipate enol-lactonase</fullName>
        <ecNumber evidence="3">3.1.1.24</ecNumber>
    </submittedName>
</protein>
<dbReference type="SUPFAM" id="SSF69118">
    <property type="entry name" value="AhpD-like"/>
    <property type="match status" value="1"/>
</dbReference>
<evidence type="ECO:0000313" key="3">
    <source>
        <dbReference type="EMBL" id="MEM4989755.1"/>
    </source>
</evidence>
<keyword evidence="3" id="KW-0378">Hydrolase</keyword>
<sequence length="420" mass="45611">MSYDPIDHDFERGLQNRRQILGDDWVDRSLANATGFNAEFQNLITRFAWNDIWGRPGLEQKTRRVIVLAITMALGRWEEFELHARAALLGDAETRLTPDEMKEVLMQGAIYAGVPAANTAFTHAQKILREIGAQIGYTPAPAPPAEAAHPGIGRAAVTVSKPALHYSVRAPRNGKAPRHTVVLSHALGCDLTMWDSLANLLAADCRVIAYDHRGHGSSDAPAGLYAIADLAEDAARLLRELDSGPVVWVGLSMGGMTGQELALRHPSLVAALVIANSTSHYPPAAREVWQQRIDTVRAHGVEVIADAVMGRYFHDRFRAEHSATVARFRRRLASTGADGYIGCCHAVGTVDTTERLPQIAAPTLVIAGELDQGTPLAMAQTLAEKIPRARLAVLKDASHLSATEQPQAFAQAVVQFMQEL</sequence>
<dbReference type="InterPro" id="IPR029058">
    <property type="entry name" value="AB_hydrolase_fold"/>
</dbReference>
<dbReference type="InterPro" id="IPR000073">
    <property type="entry name" value="AB_hydrolase_1"/>
</dbReference>
<feature type="domain" description="Carboxymuconolactone decarboxylase-like" evidence="2">
    <location>
        <begin position="39"/>
        <end position="124"/>
    </location>
</feature>
<dbReference type="InterPro" id="IPR026968">
    <property type="entry name" value="PcaD/CatD"/>
</dbReference>
<dbReference type="InterPro" id="IPR050228">
    <property type="entry name" value="Carboxylesterase_BioH"/>
</dbReference>
<organism evidence="3 4">
    <name type="scientific">Collimonas rhizosphaerae</name>
    <dbReference type="NCBI Taxonomy" id="3126357"/>
    <lineage>
        <taxon>Bacteria</taxon>
        <taxon>Pseudomonadati</taxon>
        <taxon>Pseudomonadota</taxon>
        <taxon>Betaproteobacteria</taxon>
        <taxon>Burkholderiales</taxon>
        <taxon>Oxalobacteraceae</taxon>
        <taxon>Collimonas</taxon>
    </lineage>
</organism>
<dbReference type="InterPro" id="IPR029032">
    <property type="entry name" value="AhpD-like"/>
</dbReference>
<evidence type="ECO:0000313" key="4">
    <source>
        <dbReference type="Proteomes" id="UP001495910"/>
    </source>
</evidence>